<dbReference type="EMBL" id="CP046522">
    <property type="protein sequence ID" value="QGU95837.1"/>
    <property type="molecule type" value="Genomic_DNA"/>
</dbReference>
<gene>
    <name evidence="1" type="ORF">GOM49_12685</name>
</gene>
<protein>
    <submittedName>
        <fullName evidence="1">SLAP domain-containing protein</fullName>
    </submittedName>
</protein>
<dbReference type="NCBIfam" id="TIGR04398">
    <property type="entry name" value="SLAP_DUP"/>
    <property type="match status" value="2"/>
</dbReference>
<sequence>MMQEMEKDRNVVKTEISIHPDLEERISKFQMETLNEEIASLPPIKEGDVNISTDFIFDIGDKYEASIFIRNGLNRPINFEQVPFVLVNDKGEVVGHKIFNLREIGEIPPLSVRPWKLYFGKEEIDLGDNELKDVKIVFDTRVKAERTLKLEYEDFPKEIKGVHRDKYEKFLSDLPLLRNGQVSISAYNVDLNENGGLSIVLVIRNGSDRQIKLEKLPITVKDARDIEIARGVFELKDEGITVNPLKAKLYSFVFPKENILQDELHLSKWSVSFNN</sequence>
<evidence type="ECO:0000313" key="2">
    <source>
        <dbReference type="Proteomes" id="UP000422764"/>
    </source>
</evidence>
<organism evidence="1 2">
    <name type="scientific">Clostridium bovifaecis</name>
    <dbReference type="NCBI Taxonomy" id="2184719"/>
    <lineage>
        <taxon>Bacteria</taxon>
        <taxon>Bacillati</taxon>
        <taxon>Bacillota</taxon>
        <taxon>Clostridia</taxon>
        <taxon>Eubacteriales</taxon>
        <taxon>Clostridiaceae</taxon>
        <taxon>Clostridium</taxon>
    </lineage>
</organism>
<keyword evidence="2" id="KW-1185">Reference proteome</keyword>
<dbReference type="Proteomes" id="UP000422764">
    <property type="component" value="Chromosome"/>
</dbReference>
<reference evidence="1 2" key="1">
    <citation type="submission" date="2019-12" db="EMBL/GenBank/DDBJ databases">
        <title>Genome sequenceing of Clostridium bovifaecis.</title>
        <authorList>
            <person name="Yao Y."/>
        </authorList>
    </citation>
    <scope>NUCLEOTIDE SEQUENCE [LARGE SCALE GENOMIC DNA]</scope>
    <source>
        <strain evidence="1 2">BXX</strain>
    </source>
</reference>
<name>A0A6I6F5T3_9CLOT</name>
<accession>A0A6I6F5T3</accession>
<dbReference type="InterPro" id="IPR030910">
    <property type="entry name" value="SLAP_dom"/>
</dbReference>
<proteinExistence type="predicted"/>
<dbReference type="AlphaFoldDB" id="A0A6I6F5T3"/>
<evidence type="ECO:0000313" key="1">
    <source>
        <dbReference type="EMBL" id="QGU95837.1"/>
    </source>
</evidence>